<dbReference type="Proteomes" id="UP001275440">
    <property type="component" value="Unassembled WGS sequence"/>
</dbReference>
<feature type="DNA-binding region" description="H-T-H motif" evidence="4">
    <location>
        <begin position="41"/>
        <end position="60"/>
    </location>
</feature>
<dbReference type="InterPro" id="IPR001647">
    <property type="entry name" value="HTH_TetR"/>
</dbReference>
<gene>
    <name evidence="6" type="ORF">F8M49_00615</name>
</gene>
<organism evidence="6 7">
    <name type="scientific">Rhodococcus zopfii</name>
    <dbReference type="NCBI Taxonomy" id="43772"/>
    <lineage>
        <taxon>Bacteria</taxon>
        <taxon>Bacillati</taxon>
        <taxon>Actinomycetota</taxon>
        <taxon>Actinomycetes</taxon>
        <taxon>Mycobacteriales</taxon>
        <taxon>Nocardiaceae</taxon>
        <taxon>Rhodococcus</taxon>
    </lineage>
</organism>
<dbReference type="PANTHER" id="PTHR30055:SF234">
    <property type="entry name" value="HTH-TYPE TRANSCRIPTIONAL REGULATOR BETI"/>
    <property type="match status" value="1"/>
</dbReference>
<proteinExistence type="predicted"/>
<evidence type="ECO:0000259" key="5">
    <source>
        <dbReference type="PROSITE" id="PS50977"/>
    </source>
</evidence>
<evidence type="ECO:0000256" key="4">
    <source>
        <dbReference type="PROSITE-ProRule" id="PRU00335"/>
    </source>
</evidence>
<keyword evidence="3" id="KW-0804">Transcription</keyword>
<keyword evidence="2 4" id="KW-0238">DNA-binding</keyword>
<dbReference type="EMBL" id="WBMO01000001">
    <property type="protein sequence ID" value="MDV2474275.1"/>
    <property type="molecule type" value="Genomic_DNA"/>
</dbReference>
<accession>A0ABU3WJX3</accession>
<evidence type="ECO:0000256" key="3">
    <source>
        <dbReference type="ARBA" id="ARBA00023163"/>
    </source>
</evidence>
<dbReference type="PRINTS" id="PR00455">
    <property type="entry name" value="HTHTETR"/>
</dbReference>
<comment type="caution">
    <text evidence="6">The sequence shown here is derived from an EMBL/GenBank/DDBJ whole genome shotgun (WGS) entry which is preliminary data.</text>
</comment>
<keyword evidence="1" id="KW-0805">Transcription regulation</keyword>
<dbReference type="PROSITE" id="PS50977">
    <property type="entry name" value="HTH_TETR_2"/>
    <property type="match status" value="1"/>
</dbReference>
<name>A0ABU3WJX3_9NOCA</name>
<dbReference type="Pfam" id="PF00440">
    <property type="entry name" value="TetR_N"/>
    <property type="match status" value="1"/>
</dbReference>
<evidence type="ECO:0000313" key="7">
    <source>
        <dbReference type="Proteomes" id="UP001275440"/>
    </source>
</evidence>
<dbReference type="InterPro" id="IPR050109">
    <property type="entry name" value="HTH-type_TetR-like_transc_reg"/>
</dbReference>
<dbReference type="PANTHER" id="PTHR30055">
    <property type="entry name" value="HTH-TYPE TRANSCRIPTIONAL REGULATOR RUTR"/>
    <property type="match status" value="1"/>
</dbReference>
<sequence>MVTGPGRPRLVERRRPGASGREEILDAAGELFVTRGFAATSTRAIAESVGIRQASLYHHFPTKESILAALLDSTVEPSLHYARTLADLGGDPSVLLWALTAGDSWNLLTDRSNLGRLYLIPEADAPGLAVFHAKRRELHGIYRTLAARAVSDPNDPRCGLPVRVTESVIAIRADDPAITAPADGPLPTSARLLADSSLRILGLEPTDALRDAGTALVVAHRTPATG</sequence>
<evidence type="ECO:0000256" key="2">
    <source>
        <dbReference type="ARBA" id="ARBA00023125"/>
    </source>
</evidence>
<evidence type="ECO:0000256" key="1">
    <source>
        <dbReference type="ARBA" id="ARBA00023015"/>
    </source>
</evidence>
<evidence type="ECO:0000313" key="6">
    <source>
        <dbReference type="EMBL" id="MDV2474275.1"/>
    </source>
</evidence>
<feature type="domain" description="HTH tetR-type" evidence="5">
    <location>
        <begin position="18"/>
        <end position="78"/>
    </location>
</feature>
<dbReference type="InterPro" id="IPR009057">
    <property type="entry name" value="Homeodomain-like_sf"/>
</dbReference>
<reference evidence="6 7" key="1">
    <citation type="submission" date="2019-10" db="EMBL/GenBank/DDBJ databases">
        <title>Draft Genome Assembly of Rhodococcus zopfii DSM44189.</title>
        <authorList>
            <person name="Sutton J.M."/>
            <person name="Akob D.M."/>
            <person name="Bushman T.J."/>
        </authorList>
    </citation>
    <scope>NUCLEOTIDE SEQUENCE [LARGE SCALE GENOMIC DNA]</scope>
    <source>
        <strain evidence="6 7">DSM 44189</strain>
    </source>
</reference>
<dbReference type="Gene3D" id="1.10.357.10">
    <property type="entry name" value="Tetracycline Repressor, domain 2"/>
    <property type="match status" value="1"/>
</dbReference>
<protein>
    <submittedName>
        <fullName evidence="6">TetR/AcrR family transcriptional regulator</fullName>
    </submittedName>
</protein>
<dbReference type="SUPFAM" id="SSF46689">
    <property type="entry name" value="Homeodomain-like"/>
    <property type="match status" value="1"/>
</dbReference>
<keyword evidence="7" id="KW-1185">Reference proteome</keyword>